<name>A0ABR3VSN9_9PEZI</name>
<reference evidence="2 3" key="1">
    <citation type="journal article" date="2024" name="Commun. Biol.">
        <title>Comparative genomic analysis of thermophilic fungi reveals convergent evolutionary adaptations and gene losses.</title>
        <authorList>
            <person name="Steindorff A.S."/>
            <person name="Aguilar-Pontes M.V."/>
            <person name="Robinson A.J."/>
            <person name="Andreopoulos B."/>
            <person name="LaButti K."/>
            <person name="Kuo A."/>
            <person name="Mondo S."/>
            <person name="Riley R."/>
            <person name="Otillar R."/>
            <person name="Haridas S."/>
            <person name="Lipzen A."/>
            <person name="Grimwood J."/>
            <person name="Schmutz J."/>
            <person name="Clum A."/>
            <person name="Reid I.D."/>
            <person name="Moisan M.C."/>
            <person name="Butler G."/>
            <person name="Nguyen T.T.M."/>
            <person name="Dewar K."/>
            <person name="Conant G."/>
            <person name="Drula E."/>
            <person name="Henrissat B."/>
            <person name="Hansel C."/>
            <person name="Singer S."/>
            <person name="Hutchinson M.I."/>
            <person name="de Vries R.P."/>
            <person name="Natvig D.O."/>
            <person name="Powell A.J."/>
            <person name="Tsang A."/>
            <person name="Grigoriev I.V."/>
        </authorList>
    </citation>
    <scope>NUCLEOTIDE SEQUENCE [LARGE SCALE GENOMIC DNA]</scope>
    <source>
        <strain evidence="2 3">ATCC 24622</strain>
    </source>
</reference>
<comment type="caution">
    <text evidence="2">The sequence shown here is derived from an EMBL/GenBank/DDBJ whole genome shotgun (WGS) entry which is preliminary data.</text>
</comment>
<feature type="region of interest" description="Disordered" evidence="1">
    <location>
        <begin position="243"/>
        <end position="269"/>
    </location>
</feature>
<sequence length="440" mass="46907">MASQPPYYNTWAVPGPPPPPPPPHPAQQQPQGQPQPYSPYQPHQQYSPGYVPEPLPPQASPTGQTQYSTDPHCYSTNPPSSYQAHAAPVYGTASLPPPPPHQYHQQPHGQRNVYPPPPGPPRGPPVSTAASTLPHTGQSQQSNGGNAAQRPYFPPPPGPPPAQADAPVFSIPASGTPSSTGSRPAPPPPPLAHQRDAVPRTSPAASQQAAPAPPHRAASENSASALHGLVEDMANQLRRLEVQAGSAQPPSVSASPAIRPSQTEVRELSDEDFEFPLVSYSPPRASGPPNQVLQECPDSRGVSSQVVWYELPDARGALVCSHCYARHVANTSLVGSFERLEASGGTCRFNTARILLHLWPEAQRTRSTSALARFLTRRRQIPDCKGWTGVKRDEDIKFFSPVATPPTGFVACEACYEDHVAAGPRTSGGAVSRAPPYLEP</sequence>
<accession>A0ABR3VSN9</accession>
<proteinExistence type="predicted"/>
<keyword evidence="3" id="KW-1185">Reference proteome</keyword>
<dbReference type="Proteomes" id="UP001586593">
    <property type="component" value="Unassembled WGS sequence"/>
</dbReference>
<feature type="compositionally biased region" description="Low complexity" evidence="1">
    <location>
        <begin position="163"/>
        <end position="183"/>
    </location>
</feature>
<evidence type="ECO:0008006" key="4">
    <source>
        <dbReference type="Google" id="ProtNLM"/>
    </source>
</evidence>
<feature type="compositionally biased region" description="Polar residues" evidence="1">
    <location>
        <begin position="60"/>
        <end position="83"/>
    </location>
</feature>
<feature type="compositionally biased region" description="Low complexity" evidence="1">
    <location>
        <begin position="199"/>
        <end position="210"/>
    </location>
</feature>
<feature type="region of interest" description="Disordered" evidence="1">
    <location>
        <begin position="1"/>
        <end position="222"/>
    </location>
</feature>
<feature type="compositionally biased region" description="Low complexity" evidence="1">
    <location>
        <begin position="26"/>
        <end position="50"/>
    </location>
</feature>
<feature type="compositionally biased region" description="Pro residues" evidence="1">
    <location>
        <begin position="114"/>
        <end position="124"/>
    </location>
</feature>
<evidence type="ECO:0000313" key="2">
    <source>
        <dbReference type="EMBL" id="KAL1844692.1"/>
    </source>
</evidence>
<evidence type="ECO:0000256" key="1">
    <source>
        <dbReference type="SAM" id="MobiDB-lite"/>
    </source>
</evidence>
<gene>
    <name evidence="2" type="ORF">VTK73DRAFT_2017</name>
</gene>
<feature type="compositionally biased region" description="Pro residues" evidence="1">
    <location>
        <begin position="14"/>
        <end position="25"/>
    </location>
</feature>
<feature type="compositionally biased region" description="Polar residues" evidence="1">
    <location>
        <begin position="128"/>
        <end position="146"/>
    </location>
</feature>
<protein>
    <recommendedName>
        <fullName evidence="4">GATA-type domain-containing protein</fullName>
    </recommendedName>
</protein>
<organism evidence="2 3">
    <name type="scientific">Phialemonium thermophilum</name>
    <dbReference type="NCBI Taxonomy" id="223376"/>
    <lineage>
        <taxon>Eukaryota</taxon>
        <taxon>Fungi</taxon>
        <taxon>Dikarya</taxon>
        <taxon>Ascomycota</taxon>
        <taxon>Pezizomycotina</taxon>
        <taxon>Sordariomycetes</taxon>
        <taxon>Sordariomycetidae</taxon>
        <taxon>Cephalothecales</taxon>
        <taxon>Cephalothecaceae</taxon>
        <taxon>Phialemonium</taxon>
    </lineage>
</organism>
<feature type="compositionally biased region" description="Low complexity" evidence="1">
    <location>
        <begin position="244"/>
        <end position="257"/>
    </location>
</feature>
<feature type="compositionally biased region" description="Pro residues" evidence="1">
    <location>
        <begin position="152"/>
        <end position="162"/>
    </location>
</feature>
<dbReference type="EMBL" id="JAZHXJ010001532">
    <property type="protein sequence ID" value="KAL1844692.1"/>
    <property type="molecule type" value="Genomic_DNA"/>
</dbReference>
<evidence type="ECO:0000313" key="3">
    <source>
        <dbReference type="Proteomes" id="UP001586593"/>
    </source>
</evidence>